<dbReference type="InterPro" id="IPR011059">
    <property type="entry name" value="Metal-dep_hydrolase_composite"/>
</dbReference>
<sequence length="99" mass="10976">MDLLHWKLFPLLALLASFLFFFYIQDSSKSSQSGCSLFPHSHYWIASKRIVTPQGIISGAVEIKGGSIVSIVKNKDWSGKFKQVVDYGNAVVMPGLIDV</sequence>
<dbReference type="PANTHER" id="PTHR43668:SF2">
    <property type="entry name" value="ALLANTOINASE"/>
    <property type="match status" value="1"/>
</dbReference>
<dbReference type="Pfam" id="PF24890">
    <property type="entry name" value="ALN_composite"/>
    <property type="match status" value="1"/>
</dbReference>
<dbReference type="GO" id="GO:0005737">
    <property type="term" value="C:cytoplasm"/>
    <property type="evidence" value="ECO:0007669"/>
    <property type="project" value="TreeGrafter"/>
</dbReference>
<evidence type="ECO:0000256" key="1">
    <source>
        <dbReference type="SAM" id="Phobius"/>
    </source>
</evidence>
<evidence type="ECO:0000313" key="3">
    <source>
        <dbReference type="EMBL" id="KAA3478912.1"/>
    </source>
</evidence>
<dbReference type="AlphaFoldDB" id="A0A5B6WDI2"/>
<evidence type="ECO:0000259" key="2">
    <source>
        <dbReference type="Pfam" id="PF24890"/>
    </source>
</evidence>
<dbReference type="SUPFAM" id="SSF51338">
    <property type="entry name" value="Composite domain of metallo-dependent hydrolases"/>
    <property type="match status" value="1"/>
</dbReference>
<dbReference type="PANTHER" id="PTHR43668">
    <property type="entry name" value="ALLANTOINASE"/>
    <property type="match status" value="1"/>
</dbReference>
<reference evidence="4" key="1">
    <citation type="journal article" date="2019" name="Plant Biotechnol. J.">
        <title>Genome sequencing of the Australian wild diploid species Gossypium australe highlights disease resistance and delayed gland morphogenesis.</title>
        <authorList>
            <person name="Cai Y."/>
            <person name="Cai X."/>
            <person name="Wang Q."/>
            <person name="Wang P."/>
            <person name="Zhang Y."/>
            <person name="Cai C."/>
            <person name="Xu Y."/>
            <person name="Wang K."/>
            <person name="Zhou Z."/>
            <person name="Wang C."/>
            <person name="Geng S."/>
            <person name="Li B."/>
            <person name="Dong Q."/>
            <person name="Hou Y."/>
            <person name="Wang H."/>
            <person name="Ai P."/>
            <person name="Liu Z."/>
            <person name="Yi F."/>
            <person name="Sun M."/>
            <person name="An G."/>
            <person name="Cheng J."/>
            <person name="Zhang Y."/>
            <person name="Shi Q."/>
            <person name="Xie Y."/>
            <person name="Shi X."/>
            <person name="Chang Y."/>
            <person name="Huang F."/>
            <person name="Chen Y."/>
            <person name="Hong S."/>
            <person name="Mi L."/>
            <person name="Sun Q."/>
            <person name="Zhang L."/>
            <person name="Zhou B."/>
            <person name="Peng R."/>
            <person name="Zhang X."/>
            <person name="Liu F."/>
        </authorList>
    </citation>
    <scope>NUCLEOTIDE SEQUENCE [LARGE SCALE GENOMIC DNA]</scope>
    <source>
        <strain evidence="4">cv. PA1801</strain>
    </source>
</reference>
<feature type="domain" description="Allantoinase composite" evidence="2">
    <location>
        <begin position="38"/>
        <end position="90"/>
    </location>
</feature>
<evidence type="ECO:0000313" key="4">
    <source>
        <dbReference type="Proteomes" id="UP000325315"/>
    </source>
</evidence>
<keyword evidence="1" id="KW-0472">Membrane</keyword>
<keyword evidence="4" id="KW-1185">Reference proteome</keyword>
<dbReference type="Proteomes" id="UP000325315">
    <property type="component" value="Unassembled WGS sequence"/>
</dbReference>
<protein>
    <submittedName>
        <fullName evidence="3">Allantoinase</fullName>
    </submittedName>
</protein>
<feature type="transmembrane region" description="Helical" evidence="1">
    <location>
        <begin position="6"/>
        <end position="24"/>
    </location>
</feature>
<gene>
    <name evidence="3" type="ORF">EPI10_019480</name>
</gene>
<dbReference type="EMBL" id="SMMG02000003">
    <property type="protein sequence ID" value="KAA3478912.1"/>
    <property type="molecule type" value="Genomic_DNA"/>
</dbReference>
<keyword evidence="1" id="KW-0812">Transmembrane</keyword>
<proteinExistence type="predicted"/>
<dbReference type="Gene3D" id="2.30.40.10">
    <property type="entry name" value="Urease, subunit C, domain 1"/>
    <property type="match status" value="1"/>
</dbReference>
<dbReference type="OrthoDB" id="10258955at2759"/>
<keyword evidence="1" id="KW-1133">Transmembrane helix</keyword>
<dbReference type="GO" id="GO:0004038">
    <property type="term" value="F:allantoinase activity"/>
    <property type="evidence" value="ECO:0007669"/>
    <property type="project" value="TreeGrafter"/>
</dbReference>
<accession>A0A5B6WDI2</accession>
<dbReference type="InterPro" id="IPR050138">
    <property type="entry name" value="DHOase/Allantoinase_Hydrolase"/>
</dbReference>
<dbReference type="InterPro" id="IPR056854">
    <property type="entry name" value="ALN_composite"/>
</dbReference>
<dbReference type="GO" id="GO:0006145">
    <property type="term" value="P:purine nucleobase catabolic process"/>
    <property type="evidence" value="ECO:0007669"/>
    <property type="project" value="TreeGrafter"/>
</dbReference>
<organism evidence="3 4">
    <name type="scientific">Gossypium australe</name>
    <dbReference type="NCBI Taxonomy" id="47621"/>
    <lineage>
        <taxon>Eukaryota</taxon>
        <taxon>Viridiplantae</taxon>
        <taxon>Streptophyta</taxon>
        <taxon>Embryophyta</taxon>
        <taxon>Tracheophyta</taxon>
        <taxon>Spermatophyta</taxon>
        <taxon>Magnoliopsida</taxon>
        <taxon>eudicotyledons</taxon>
        <taxon>Gunneridae</taxon>
        <taxon>Pentapetalae</taxon>
        <taxon>rosids</taxon>
        <taxon>malvids</taxon>
        <taxon>Malvales</taxon>
        <taxon>Malvaceae</taxon>
        <taxon>Malvoideae</taxon>
        <taxon>Gossypium</taxon>
    </lineage>
</organism>
<comment type="caution">
    <text evidence="3">The sequence shown here is derived from an EMBL/GenBank/DDBJ whole genome shotgun (WGS) entry which is preliminary data.</text>
</comment>
<name>A0A5B6WDI2_9ROSI</name>